<reference evidence="1" key="1">
    <citation type="journal article" date="2023" name="Insect Mol. Biol.">
        <title>Genome sequencing provides insights into the evolution of gene families encoding plant cell wall-degrading enzymes in longhorned beetles.</title>
        <authorList>
            <person name="Shin N.R."/>
            <person name="Okamura Y."/>
            <person name="Kirsch R."/>
            <person name="Pauchet Y."/>
        </authorList>
    </citation>
    <scope>NUCLEOTIDE SEQUENCE</scope>
    <source>
        <strain evidence="1">AMC_N1</strain>
    </source>
</reference>
<sequence>MVRKTEFVVWHQVTPVLEQGLLVKLGVRKVSLHQVVAHQDQREVDRRLHDGEEFLLLAALHELRERNYVVYIIPSSLQMFLQYIPITWYMNFSPKTPAGGQVEHGEDVLSWRSVPPALEVHELTPATRRLCVYVVLQEEVSVAEHVPEPLRGLHQVVNLVAHLLGHLGKALSGRQLVGEAENVDLLHHALDGGLHALGVNEVRPVVEEGLLELLLVVVGQPVVLPQLGRPLLLVDDTASVQLGQRLKHNEHAVVVQELVLVADSETFVGDVV</sequence>
<accession>A0AAV8ZB09</accession>
<protein>
    <submittedName>
        <fullName evidence="1">Uncharacterized protein</fullName>
    </submittedName>
</protein>
<dbReference type="AlphaFoldDB" id="A0AAV8ZB09"/>
<gene>
    <name evidence="1" type="ORF">NQ318_020064</name>
</gene>
<name>A0AAV8ZB09_9CUCU</name>
<evidence type="ECO:0000313" key="1">
    <source>
        <dbReference type="EMBL" id="KAJ8960770.1"/>
    </source>
</evidence>
<dbReference type="Proteomes" id="UP001162162">
    <property type="component" value="Unassembled WGS sequence"/>
</dbReference>
<dbReference type="EMBL" id="JAPWTK010000007">
    <property type="protein sequence ID" value="KAJ8960770.1"/>
    <property type="molecule type" value="Genomic_DNA"/>
</dbReference>
<comment type="caution">
    <text evidence="1">The sequence shown here is derived from an EMBL/GenBank/DDBJ whole genome shotgun (WGS) entry which is preliminary data.</text>
</comment>
<organism evidence="1 2">
    <name type="scientific">Aromia moschata</name>
    <dbReference type="NCBI Taxonomy" id="1265417"/>
    <lineage>
        <taxon>Eukaryota</taxon>
        <taxon>Metazoa</taxon>
        <taxon>Ecdysozoa</taxon>
        <taxon>Arthropoda</taxon>
        <taxon>Hexapoda</taxon>
        <taxon>Insecta</taxon>
        <taxon>Pterygota</taxon>
        <taxon>Neoptera</taxon>
        <taxon>Endopterygota</taxon>
        <taxon>Coleoptera</taxon>
        <taxon>Polyphaga</taxon>
        <taxon>Cucujiformia</taxon>
        <taxon>Chrysomeloidea</taxon>
        <taxon>Cerambycidae</taxon>
        <taxon>Cerambycinae</taxon>
        <taxon>Callichromatini</taxon>
        <taxon>Aromia</taxon>
    </lineage>
</organism>
<evidence type="ECO:0000313" key="2">
    <source>
        <dbReference type="Proteomes" id="UP001162162"/>
    </source>
</evidence>
<proteinExistence type="predicted"/>
<keyword evidence="2" id="KW-1185">Reference proteome</keyword>